<evidence type="ECO:0000259" key="1">
    <source>
        <dbReference type="Pfam" id="PF22232"/>
    </source>
</evidence>
<dbReference type="AlphaFoldDB" id="A0A0L0UNJ6"/>
<dbReference type="Pfam" id="PF22232">
    <property type="entry name" value="TraI_hel_assoc_N"/>
    <property type="match status" value="1"/>
</dbReference>
<organism evidence="2 3">
    <name type="scientific">Puccinia striiformis f. sp. tritici PST-78</name>
    <dbReference type="NCBI Taxonomy" id="1165861"/>
    <lineage>
        <taxon>Eukaryota</taxon>
        <taxon>Fungi</taxon>
        <taxon>Dikarya</taxon>
        <taxon>Basidiomycota</taxon>
        <taxon>Pucciniomycotina</taxon>
        <taxon>Pucciniomycetes</taxon>
        <taxon>Pucciniales</taxon>
        <taxon>Pucciniaceae</taxon>
        <taxon>Puccinia</taxon>
    </lineage>
</organism>
<accession>A0A0L0UNJ6</accession>
<reference evidence="3" key="1">
    <citation type="submission" date="2014-03" db="EMBL/GenBank/DDBJ databases">
        <title>The Genome Sequence of Puccinia striiformis f. sp. tritici PST-78.</title>
        <authorList>
            <consortium name="The Broad Institute Genome Sequencing Platform"/>
            <person name="Cuomo C."/>
            <person name="Hulbert S."/>
            <person name="Chen X."/>
            <person name="Walker B."/>
            <person name="Young S.K."/>
            <person name="Zeng Q."/>
            <person name="Gargeya S."/>
            <person name="Fitzgerald M."/>
            <person name="Haas B."/>
            <person name="Abouelleil A."/>
            <person name="Alvarado L."/>
            <person name="Arachchi H.M."/>
            <person name="Berlin A.M."/>
            <person name="Chapman S.B."/>
            <person name="Goldberg J."/>
            <person name="Griggs A."/>
            <person name="Gujja S."/>
            <person name="Hansen M."/>
            <person name="Howarth C."/>
            <person name="Imamovic A."/>
            <person name="Larimer J."/>
            <person name="McCowan C."/>
            <person name="Montmayeur A."/>
            <person name="Murphy C."/>
            <person name="Neiman D."/>
            <person name="Pearson M."/>
            <person name="Priest M."/>
            <person name="Roberts A."/>
            <person name="Saif S."/>
            <person name="Shea T."/>
            <person name="Sisk P."/>
            <person name="Sykes S."/>
            <person name="Wortman J."/>
            <person name="Nusbaum C."/>
            <person name="Birren B."/>
        </authorList>
    </citation>
    <scope>NUCLEOTIDE SEQUENCE [LARGE SCALE GENOMIC DNA]</scope>
    <source>
        <strain evidence="3">race PST-78</strain>
    </source>
</reference>
<dbReference type="InterPro" id="IPR054558">
    <property type="entry name" value="TraI_hel_assoc_DBD_N"/>
</dbReference>
<evidence type="ECO:0000313" key="3">
    <source>
        <dbReference type="Proteomes" id="UP000054564"/>
    </source>
</evidence>
<comment type="caution">
    <text evidence="2">The sequence shown here is derived from an EMBL/GenBank/DDBJ whole genome shotgun (WGS) entry which is preliminary data.</text>
</comment>
<proteinExistence type="predicted"/>
<gene>
    <name evidence="2" type="ORF">PSTG_18261</name>
</gene>
<keyword evidence="3" id="KW-1185">Reference proteome</keyword>
<sequence>GVAARVADGNRGLTLVDARGGQEFQQQLLASFGRLAENSNRQAVILTADKGAQTQLRSALGKSASAVMTAAELADQPLAGNSLLVISEAERFSVPMMQAALQAADRAGTPAVVIDTHARRTTGFAAEVLKAAGTPVHLTTQNREQSRLTLVAVHDGVLIEAKSALDTAIEKGQLIAVDKNQTLFTSAAHVRDEHRLAATAGRLAEREASLTRGTG</sequence>
<evidence type="ECO:0000313" key="2">
    <source>
        <dbReference type="EMBL" id="KNE88339.1"/>
    </source>
</evidence>
<name>A0A0L0UNJ6_9BASI</name>
<feature type="domain" description="TraI helicase-associated ssDBD N-terminal" evidence="1">
    <location>
        <begin position="18"/>
        <end position="115"/>
    </location>
</feature>
<dbReference type="EMBL" id="AJIL01002333">
    <property type="protein sequence ID" value="KNE88339.1"/>
    <property type="molecule type" value="Genomic_DNA"/>
</dbReference>
<dbReference type="Proteomes" id="UP000054564">
    <property type="component" value="Unassembled WGS sequence"/>
</dbReference>
<protein>
    <recommendedName>
        <fullName evidence="1">TraI helicase-associated ssDBD N-terminal domain-containing protein</fullName>
    </recommendedName>
</protein>
<feature type="non-terminal residue" evidence="2">
    <location>
        <position position="1"/>
    </location>
</feature>